<accession>A0A1D6HEW5</accession>
<keyword evidence="1" id="KW-0479">Metal-binding</keyword>
<name>A0A1D6HEW5_MAIZE</name>
<keyword evidence="3" id="KW-0325">Glycoprotein</keyword>
<keyword evidence="9" id="KW-1185">Reference proteome</keyword>
<evidence type="ECO:0007829" key="10">
    <source>
        <dbReference type="PeptideAtlas" id="A0A1D6HEW5"/>
    </source>
</evidence>
<reference evidence="9" key="1">
    <citation type="journal article" date="2009" name="Science">
        <title>The B73 maize genome: complexity, diversity, and dynamics.</title>
        <authorList>
            <person name="Schnable P.S."/>
            <person name="Ware D."/>
            <person name="Fulton R.S."/>
            <person name="Stein J.C."/>
            <person name="Wei F."/>
            <person name="Pasternak S."/>
            <person name="Liang C."/>
            <person name="Zhang J."/>
            <person name="Fulton L."/>
            <person name="Graves T.A."/>
            <person name="Minx P."/>
            <person name="Reily A.D."/>
            <person name="Courtney L."/>
            <person name="Kruchowski S.S."/>
            <person name="Tomlinson C."/>
            <person name="Strong C."/>
            <person name="Delehaunty K."/>
            <person name="Fronick C."/>
            <person name="Courtney B."/>
            <person name="Rock S.M."/>
            <person name="Belter E."/>
            <person name="Du F."/>
            <person name="Kim K."/>
            <person name="Abbott R.M."/>
            <person name="Cotton M."/>
            <person name="Levy A."/>
            <person name="Marchetto P."/>
            <person name="Ochoa K."/>
            <person name="Jackson S.M."/>
            <person name="Gillam B."/>
            <person name="Chen W."/>
            <person name="Yan L."/>
            <person name="Higginbotham J."/>
            <person name="Cardenas M."/>
            <person name="Waligorski J."/>
            <person name="Applebaum E."/>
            <person name="Phelps L."/>
            <person name="Falcone J."/>
            <person name="Kanchi K."/>
            <person name="Thane T."/>
            <person name="Scimone A."/>
            <person name="Thane N."/>
            <person name="Henke J."/>
            <person name="Wang T."/>
            <person name="Ruppert J."/>
            <person name="Shah N."/>
            <person name="Rotter K."/>
            <person name="Hodges J."/>
            <person name="Ingenthron E."/>
            <person name="Cordes M."/>
            <person name="Kohlberg S."/>
            <person name="Sgro J."/>
            <person name="Delgado B."/>
            <person name="Mead K."/>
            <person name="Chinwalla A."/>
            <person name="Leonard S."/>
            <person name="Crouse K."/>
            <person name="Collura K."/>
            <person name="Kudrna D."/>
            <person name="Currie J."/>
            <person name="He R."/>
            <person name="Angelova A."/>
            <person name="Rajasekar S."/>
            <person name="Mueller T."/>
            <person name="Lomeli R."/>
            <person name="Scara G."/>
            <person name="Ko A."/>
            <person name="Delaney K."/>
            <person name="Wissotski M."/>
            <person name="Lopez G."/>
            <person name="Campos D."/>
            <person name="Braidotti M."/>
            <person name="Ashley E."/>
            <person name="Golser W."/>
            <person name="Kim H."/>
            <person name="Lee S."/>
            <person name="Lin J."/>
            <person name="Dujmic Z."/>
            <person name="Kim W."/>
            <person name="Talag J."/>
            <person name="Zuccolo A."/>
            <person name="Fan C."/>
            <person name="Sebastian A."/>
            <person name="Kramer M."/>
            <person name="Spiegel L."/>
            <person name="Nascimento L."/>
            <person name="Zutavern T."/>
            <person name="Miller B."/>
            <person name="Ambroise C."/>
            <person name="Muller S."/>
            <person name="Spooner W."/>
            <person name="Narechania A."/>
            <person name="Ren L."/>
            <person name="Wei S."/>
            <person name="Kumari S."/>
            <person name="Faga B."/>
            <person name="Levy M.J."/>
            <person name="McMahan L."/>
            <person name="Van Buren P."/>
            <person name="Vaughn M.W."/>
            <person name="Ying K."/>
            <person name="Yeh C.-T."/>
            <person name="Emrich S.J."/>
            <person name="Jia Y."/>
            <person name="Kalyanaraman A."/>
            <person name="Hsia A.-P."/>
            <person name="Barbazuk W.B."/>
            <person name="Baucom R.S."/>
            <person name="Brutnell T.P."/>
            <person name="Carpita N.C."/>
            <person name="Chaparro C."/>
            <person name="Chia J.-M."/>
            <person name="Deragon J.-M."/>
            <person name="Estill J.C."/>
            <person name="Fu Y."/>
            <person name="Jeddeloh J.A."/>
            <person name="Han Y."/>
            <person name="Lee H."/>
            <person name="Li P."/>
            <person name="Lisch D.R."/>
            <person name="Liu S."/>
            <person name="Liu Z."/>
            <person name="Nagel D.H."/>
            <person name="McCann M.C."/>
            <person name="SanMiguel P."/>
            <person name="Myers A.M."/>
            <person name="Nettleton D."/>
            <person name="Nguyen J."/>
            <person name="Penning B.W."/>
            <person name="Ponnala L."/>
            <person name="Schneider K.L."/>
            <person name="Schwartz D.C."/>
            <person name="Sharma A."/>
            <person name="Soderlund C."/>
            <person name="Springer N.M."/>
            <person name="Sun Q."/>
            <person name="Wang H."/>
            <person name="Waterman M."/>
            <person name="Westerman R."/>
            <person name="Wolfgruber T.K."/>
            <person name="Yang L."/>
            <person name="Yu Y."/>
            <person name="Zhang L."/>
            <person name="Zhou S."/>
            <person name="Zhu Q."/>
            <person name="Bennetzen J.L."/>
            <person name="Dawe R.K."/>
            <person name="Jiang J."/>
            <person name="Jiang N."/>
            <person name="Presting G.G."/>
            <person name="Wessler S.R."/>
            <person name="Aluru S."/>
            <person name="Martienssen R.A."/>
            <person name="Clifton S.W."/>
            <person name="McCombie W.R."/>
            <person name="Wing R.A."/>
            <person name="Wilson R.K."/>
        </authorList>
    </citation>
    <scope>NUCLEOTIDE SEQUENCE [LARGE SCALE GENOMIC DNA]</scope>
    <source>
        <strain evidence="9">cv. B73</strain>
    </source>
</reference>
<dbReference type="Gene3D" id="2.60.40.420">
    <property type="entry name" value="Cupredoxins - blue copper proteins"/>
    <property type="match status" value="1"/>
</dbReference>
<dbReference type="eggNOG" id="ENOG502S1ER">
    <property type="taxonomic scope" value="Eukaryota"/>
</dbReference>
<dbReference type="Pfam" id="PF02298">
    <property type="entry name" value="Cu_bind_like"/>
    <property type="match status" value="1"/>
</dbReference>
<dbReference type="OrthoDB" id="686200at2759"/>
<evidence type="ECO:0000259" key="6">
    <source>
        <dbReference type="PROSITE" id="PS51485"/>
    </source>
</evidence>
<dbReference type="EnsemblPlants" id="Zm00001eb249210_T002">
    <property type="protein sequence ID" value="Zm00001eb249210_P002"/>
    <property type="gene ID" value="Zm00001eb249210"/>
</dbReference>
<evidence type="ECO:0000256" key="3">
    <source>
        <dbReference type="ARBA" id="ARBA00023180"/>
    </source>
</evidence>
<feature type="signal peptide" evidence="5">
    <location>
        <begin position="1"/>
        <end position="24"/>
    </location>
</feature>
<dbReference type="PROSITE" id="PS00196">
    <property type="entry name" value="COPPER_BLUE"/>
    <property type="match status" value="1"/>
</dbReference>
<dbReference type="InterPro" id="IPR003245">
    <property type="entry name" value="Phytocyanin_dom"/>
</dbReference>
<dbReference type="EMBL" id="CM000781">
    <property type="protein sequence ID" value="AQK73185.1"/>
    <property type="molecule type" value="Genomic_DNA"/>
</dbReference>
<keyword evidence="10" id="KW-1267">Proteomics identification</keyword>
<dbReference type="OMA" id="IDYTTWV"/>
<evidence type="ECO:0000256" key="1">
    <source>
        <dbReference type="ARBA" id="ARBA00022723"/>
    </source>
</evidence>
<dbReference type="GeneID" id="100284531"/>
<keyword evidence="2" id="KW-0186">Copper</keyword>
<evidence type="ECO:0000313" key="7">
    <source>
        <dbReference type="EMBL" id="AQK73185.1"/>
    </source>
</evidence>
<dbReference type="PROSITE" id="PS51485">
    <property type="entry name" value="PHYTOCYANIN"/>
    <property type="match status" value="1"/>
</dbReference>
<feature type="region of interest" description="Disordered" evidence="4">
    <location>
        <begin position="127"/>
        <end position="186"/>
    </location>
</feature>
<dbReference type="PaxDb" id="4577-GRMZM2G097851_P01"/>
<evidence type="ECO:0000256" key="4">
    <source>
        <dbReference type="SAM" id="MobiDB-lite"/>
    </source>
</evidence>
<dbReference type="STRING" id="4577.A0A1D6HEW5"/>
<keyword evidence="5" id="KW-0732">Signal</keyword>
<evidence type="ECO:0000313" key="8">
    <source>
        <dbReference type="EnsemblPlants" id="Zm00001eb249210_P002"/>
    </source>
</evidence>
<dbReference type="FunFam" id="2.60.40.420:FF:000003">
    <property type="entry name" value="Blue copper"/>
    <property type="match status" value="1"/>
</dbReference>
<proteinExistence type="evidence at protein level"/>
<evidence type="ECO:0000313" key="9">
    <source>
        <dbReference type="Proteomes" id="UP000007305"/>
    </source>
</evidence>
<dbReference type="GO" id="GO:0005886">
    <property type="term" value="C:plasma membrane"/>
    <property type="evidence" value="ECO:0000318"/>
    <property type="project" value="GO_Central"/>
</dbReference>
<feature type="chain" id="PRO_5010804850" evidence="5">
    <location>
        <begin position="25"/>
        <end position="212"/>
    </location>
</feature>
<dbReference type="SUPFAM" id="SSF49503">
    <property type="entry name" value="Cupredoxins"/>
    <property type="match status" value="1"/>
</dbReference>
<organism evidence="7">
    <name type="scientific">Zea mays</name>
    <name type="common">Maize</name>
    <dbReference type="NCBI Taxonomy" id="4577"/>
    <lineage>
        <taxon>Eukaryota</taxon>
        <taxon>Viridiplantae</taxon>
        <taxon>Streptophyta</taxon>
        <taxon>Embryophyta</taxon>
        <taxon>Tracheophyta</taxon>
        <taxon>Spermatophyta</taxon>
        <taxon>Magnoliopsida</taxon>
        <taxon>Liliopsida</taxon>
        <taxon>Poales</taxon>
        <taxon>Poaceae</taxon>
        <taxon>PACMAD clade</taxon>
        <taxon>Panicoideae</taxon>
        <taxon>Andropogonodae</taxon>
        <taxon>Andropogoneae</taxon>
        <taxon>Tripsacinae</taxon>
        <taxon>Zea</taxon>
    </lineage>
</organism>
<dbReference type="AlphaFoldDB" id="A0A1D6HEW5"/>
<dbReference type="InterPro" id="IPR039391">
    <property type="entry name" value="Phytocyanin-like"/>
</dbReference>
<dbReference type="Gramene" id="Zm00001eb249210_T002">
    <property type="protein sequence ID" value="Zm00001eb249210_P002"/>
    <property type="gene ID" value="Zm00001eb249210"/>
</dbReference>
<dbReference type="ExpressionAtlas" id="A0A1D6HEW5">
    <property type="expression patterns" value="baseline and differential"/>
</dbReference>
<dbReference type="GO" id="GO:0009055">
    <property type="term" value="F:electron transfer activity"/>
    <property type="evidence" value="ECO:0007669"/>
    <property type="project" value="InterPro"/>
</dbReference>
<reference evidence="8" key="4">
    <citation type="submission" date="2021-05" db="UniProtKB">
        <authorList>
            <consortium name="EnsemblPlants"/>
        </authorList>
    </citation>
    <scope>IDENTIFICATION</scope>
    <source>
        <strain evidence="8">cv. B73</strain>
    </source>
</reference>
<evidence type="ECO:0000256" key="5">
    <source>
        <dbReference type="SAM" id="SignalP"/>
    </source>
</evidence>
<protein>
    <submittedName>
        <fullName evidence="7">Uclacyanin-3</fullName>
    </submittedName>
</protein>
<dbReference type="KEGG" id="zma:100284531"/>
<evidence type="ECO:0000256" key="2">
    <source>
        <dbReference type="ARBA" id="ARBA00023008"/>
    </source>
</evidence>
<dbReference type="PANTHER" id="PTHR33021">
    <property type="entry name" value="BLUE COPPER PROTEIN"/>
    <property type="match status" value="1"/>
</dbReference>
<dbReference type="PANTHER" id="PTHR33021:SF350">
    <property type="entry name" value="UCLACYANIN-2"/>
    <property type="match status" value="1"/>
</dbReference>
<dbReference type="RefSeq" id="NP_001354262.1">
    <property type="nucleotide sequence ID" value="NM_001367333.1"/>
</dbReference>
<dbReference type="InterPro" id="IPR008972">
    <property type="entry name" value="Cupredoxin"/>
</dbReference>
<dbReference type="InterPro" id="IPR028871">
    <property type="entry name" value="BlueCu_1_BS"/>
</dbReference>
<dbReference type="SMR" id="A0A1D6HEW5"/>
<dbReference type="IntAct" id="A0A1D6HEW5">
    <property type="interactions" value="2"/>
</dbReference>
<dbReference type="GO" id="GO:0046872">
    <property type="term" value="F:metal ion binding"/>
    <property type="evidence" value="ECO:0007669"/>
    <property type="project" value="UniProtKB-KW"/>
</dbReference>
<dbReference type="CDD" id="cd04216">
    <property type="entry name" value="Phytocyanin"/>
    <property type="match status" value="1"/>
</dbReference>
<sequence>MAAIMAAGLVVLALLAAVAAPAHATDYVVGDSAGWASGVDYATWASGKTFAAGDNLVFQYSAMHTVAEVSSADYSACSASNSIQSYSDQNTKVALTAPGTRYFICGAPGHCGNGMKLAVTVAAAAATTTPETSTSTPAATTTPTTTNADTPNADTPPETSTSTPAATTPPTTTKSTSTSSTSSTGAACGGEARLGMGILAAAAGLAGLALMG</sequence>
<feature type="domain" description="Phytocyanin" evidence="6">
    <location>
        <begin position="25"/>
        <end position="123"/>
    </location>
</feature>
<reference evidence="7" key="2">
    <citation type="submission" date="2015-12" db="EMBL/GenBank/DDBJ databases">
        <title>Update maize B73 reference genome by single molecule sequencing technologies.</title>
        <authorList>
            <consortium name="Maize Genome Sequencing Project"/>
            <person name="Ware D."/>
        </authorList>
    </citation>
    <scope>NUCLEOTIDE SEQUENCE</scope>
    <source>
        <tissue evidence="7">Seedling</tissue>
    </source>
</reference>
<gene>
    <name evidence="8" type="primary">LOC100284531</name>
    <name evidence="7" type="ORF">ZEAMMB73_Zm00001d017455</name>
</gene>
<reference evidence="8" key="3">
    <citation type="submission" date="2019-07" db="EMBL/GenBank/DDBJ databases">
        <authorList>
            <person name="Seetharam A."/>
            <person name="Woodhouse M."/>
            <person name="Cannon E."/>
        </authorList>
    </citation>
    <scope>NUCLEOTIDE SEQUENCE [LARGE SCALE GENOMIC DNA]</scope>
    <source>
        <strain evidence="8">cv. B73</strain>
    </source>
</reference>
<feature type="compositionally biased region" description="Low complexity" evidence="4">
    <location>
        <begin position="127"/>
        <end position="184"/>
    </location>
</feature>
<dbReference type="Proteomes" id="UP000007305">
    <property type="component" value="Chromosome 5"/>
</dbReference>